<dbReference type="Pfam" id="PF05173">
    <property type="entry name" value="DapB_C"/>
    <property type="match status" value="1"/>
</dbReference>
<keyword evidence="7 9" id="KW-0520">NAD</keyword>
<dbReference type="PANTHER" id="PTHR20836:SF7">
    <property type="entry name" value="4-HYDROXY-TETRAHYDRODIPICOLINATE REDUCTASE"/>
    <property type="match status" value="1"/>
</dbReference>
<dbReference type="PANTHER" id="PTHR20836">
    <property type="entry name" value="DIHYDRODIPICOLINATE REDUCTASE"/>
    <property type="match status" value="1"/>
</dbReference>
<dbReference type="GO" id="GO:0008839">
    <property type="term" value="F:4-hydroxy-tetrahydrodipicolinate reductase"/>
    <property type="evidence" value="ECO:0007669"/>
    <property type="project" value="UniProtKB-UniRule"/>
</dbReference>
<dbReference type="GO" id="GO:0051287">
    <property type="term" value="F:NAD binding"/>
    <property type="evidence" value="ECO:0007669"/>
    <property type="project" value="UniProtKB-UniRule"/>
</dbReference>
<keyword evidence="4 9" id="KW-0521">NADP</keyword>
<dbReference type="Gene3D" id="3.40.50.720">
    <property type="entry name" value="NAD(P)-binding Rossmann-like Domain"/>
    <property type="match status" value="1"/>
</dbReference>
<dbReference type="NCBIfam" id="TIGR00036">
    <property type="entry name" value="dapB"/>
    <property type="match status" value="1"/>
</dbReference>
<dbReference type="GO" id="GO:0050661">
    <property type="term" value="F:NADP binding"/>
    <property type="evidence" value="ECO:0007669"/>
    <property type="project" value="UniProtKB-UniRule"/>
</dbReference>
<evidence type="ECO:0000259" key="12">
    <source>
        <dbReference type="Pfam" id="PF05173"/>
    </source>
</evidence>
<dbReference type="AlphaFoldDB" id="A0A1M6KPZ4"/>
<comment type="subunit">
    <text evidence="9">Homotetramer.</text>
</comment>
<evidence type="ECO:0000313" key="14">
    <source>
        <dbReference type="Proteomes" id="UP000184080"/>
    </source>
</evidence>
<dbReference type="HAMAP" id="MF_00102">
    <property type="entry name" value="DapB"/>
    <property type="match status" value="1"/>
</dbReference>
<evidence type="ECO:0000256" key="8">
    <source>
        <dbReference type="ARBA" id="ARBA00023154"/>
    </source>
</evidence>
<evidence type="ECO:0000256" key="9">
    <source>
        <dbReference type="HAMAP-Rule" id="MF_00102"/>
    </source>
</evidence>
<evidence type="ECO:0000259" key="11">
    <source>
        <dbReference type="Pfam" id="PF01113"/>
    </source>
</evidence>
<keyword evidence="6 9" id="KW-0560">Oxidoreductase</keyword>
<comment type="catalytic activity">
    <reaction evidence="9">
        <text>(S)-2,3,4,5-tetrahydrodipicolinate + NAD(+) + H2O = (2S,4S)-4-hydroxy-2,3,4,5-tetrahydrodipicolinate + NADH + H(+)</text>
        <dbReference type="Rhea" id="RHEA:35323"/>
        <dbReference type="ChEBI" id="CHEBI:15377"/>
        <dbReference type="ChEBI" id="CHEBI:15378"/>
        <dbReference type="ChEBI" id="CHEBI:16845"/>
        <dbReference type="ChEBI" id="CHEBI:57540"/>
        <dbReference type="ChEBI" id="CHEBI:57945"/>
        <dbReference type="ChEBI" id="CHEBI:67139"/>
        <dbReference type="EC" id="1.17.1.8"/>
    </reaction>
</comment>
<feature type="binding site" evidence="9">
    <location>
        <begin position="109"/>
        <end position="112"/>
    </location>
    <ligand>
        <name>NAD(+)</name>
        <dbReference type="ChEBI" id="CHEBI:57540"/>
    </ligand>
</feature>
<dbReference type="InterPro" id="IPR023940">
    <property type="entry name" value="DHDPR_bac"/>
</dbReference>
<feature type="binding site" evidence="9">
    <location>
        <position position="143"/>
    </location>
    <ligand>
        <name>(S)-2,3,4,5-tetrahydrodipicolinate</name>
        <dbReference type="ChEBI" id="CHEBI:16845"/>
    </ligand>
</feature>
<organism evidence="13 14">
    <name type="scientific">Clostridium amylolyticum</name>
    <dbReference type="NCBI Taxonomy" id="1121298"/>
    <lineage>
        <taxon>Bacteria</taxon>
        <taxon>Bacillati</taxon>
        <taxon>Bacillota</taxon>
        <taxon>Clostridia</taxon>
        <taxon>Eubacteriales</taxon>
        <taxon>Clostridiaceae</taxon>
        <taxon>Clostridium</taxon>
    </lineage>
</organism>
<dbReference type="PIRSF" id="PIRSF000161">
    <property type="entry name" value="DHPR"/>
    <property type="match status" value="1"/>
</dbReference>
<dbReference type="UniPathway" id="UPA00034">
    <property type="reaction ID" value="UER00018"/>
</dbReference>
<dbReference type="Gene3D" id="3.30.360.10">
    <property type="entry name" value="Dihydrodipicolinate Reductase, domain 2"/>
    <property type="match status" value="1"/>
</dbReference>
<dbReference type="GO" id="GO:0019877">
    <property type="term" value="P:diaminopimelate biosynthetic process"/>
    <property type="evidence" value="ECO:0007669"/>
    <property type="project" value="UniProtKB-UniRule"/>
</dbReference>
<dbReference type="PROSITE" id="PS01298">
    <property type="entry name" value="DAPB"/>
    <property type="match status" value="1"/>
</dbReference>
<dbReference type="InterPro" id="IPR022663">
    <property type="entry name" value="DapB_C"/>
</dbReference>
<comment type="caution">
    <text evidence="9">Was originally thought to be a dihydrodipicolinate reductase (DHDPR), catalyzing the conversion of dihydrodipicolinate to tetrahydrodipicolinate. However, it was shown in E.coli that the substrate of the enzymatic reaction is not dihydrodipicolinate (DHDP) but in fact (2S,4S)-4-hydroxy-2,3,4,5-tetrahydrodipicolinic acid (HTPA), the product released by the DapA-catalyzed reaction.</text>
</comment>
<dbReference type="Proteomes" id="UP000184080">
    <property type="component" value="Unassembled WGS sequence"/>
</dbReference>
<keyword evidence="5 9" id="KW-0220">Diaminopimelate biosynthesis</keyword>
<evidence type="ECO:0000256" key="2">
    <source>
        <dbReference type="ARBA" id="ARBA00022490"/>
    </source>
</evidence>
<evidence type="ECO:0000256" key="10">
    <source>
        <dbReference type="NCBIfam" id="TIGR00036"/>
    </source>
</evidence>
<dbReference type="SUPFAM" id="SSF55347">
    <property type="entry name" value="Glyceraldehyde-3-phosphate dehydrogenase-like, C-terminal domain"/>
    <property type="match status" value="1"/>
</dbReference>
<dbReference type="GO" id="GO:0005829">
    <property type="term" value="C:cytosol"/>
    <property type="evidence" value="ECO:0007669"/>
    <property type="project" value="TreeGrafter"/>
</dbReference>
<dbReference type="CDD" id="cd02274">
    <property type="entry name" value="DHDPR_N"/>
    <property type="match status" value="1"/>
</dbReference>
<evidence type="ECO:0000256" key="5">
    <source>
        <dbReference type="ARBA" id="ARBA00022915"/>
    </source>
</evidence>
<dbReference type="RefSeq" id="WP_073009562.1">
    <property type="nucleotide sequence ID" value="NZ_FQZO01000006.1"/>
</dbReference>
<evidence type="ECO:0000256" key="6">
    <source>
        <dbReference type="ARBA" id="ARBA00023002"/>
    </source>
</evidence>
<feature type="domain" description="Dihydrodipicolinate reductase C-terminal" evidence="12">
    <location>
        <begin position="115"/>
        <end position="247"/>
    </location>
</feature>
<dbReference type="EC" id="1.17.1.8" evidence="9 10"/>
<feature type="binding site" evidence="9">
    <location>
        <position position="34"/>
    </location>
    <ligand>
        <name>NAD(+)</name>
        <dbReference type="ChEBI" id="CHEBI:57540"/>
    </ligand>
</feature>
<evidence type="ECO:0000256" key="4">
    <source>
        <dbReference type="ARBA" id="ARBA00022857"/>
    </source>
</evidence>
<feature type="active site" description="Proton donor" evidence="9">
    <location>
        <position position="146"/>
    </location>
</feature>
<feature type="binding site" evidence="9">
    <location>
        <position position="35"/>
    </location>
    <ligand>
        <name>NADP(+)</name>
        <dbReference type="ChEBI" id="CHEBI:58349"/>
    </ligand>
</feature>
<gene>
    <name evidence="9" type="primary">dapB</name>
    <name evidence="13" type="ORF">SAMN05444401_3451</name>
</gene>
<dbReference type="InterPro" id="IPR000846">
    <property type="entry name" value="DapB_N"/>
</dbReference>
<comment type="pathway">
    <text evidence="9">Amino-acid biosynthesis; L-lysine biosynthesis via DAP pathway; (S)-tetrahydrodipicolinate from L-aspartate: step 4/4.</text>
</comment>
<keyword evidence="3 9" id="KW-0028">Amino-acid biosynthesis</keyword>
<keyword evidence="2 9" id="KW-0963">Cytoplasm</keyword>
<evidence type="ECO:0000313" key="13">
    <source>
        <dbReference type="EMBL" id="SHJ60965.1"/>
    </source>
</evidence>
<feature type="binding site" evidence="9">
    <location>
        <begin position="85"/>
        <end position="87"/>
    </location>
    <ligand>
        <name>NAD(+)</name>
        <dbReference type="ChEBI" id="CHEBI:57540"/>
    </ligand>
</feature>
<dbReference type="GO" id="GO:0009089">
    <property type="term" value="P:lysine biosynthetic process via diaminopimelate"/>
    <property type="evidence" value="ECO:0007669"/>
    <property type="project" value="UniProtKB-UniRule"/>
</dbReference>
<keyword evidence="8 9" id="KW-0457">Lysine biosynthesis</keyword>
<name>A0A1M6KPZ4_9CLOT</name>
<comment type="similarity">
    <text evidence="1 9">Belongs to the DapB family.</text>
</comment>
<feature type="binding site" evidence="9">
    <location>
        <begin position="8"/>
        <end position="13"/>
    </location>
    <ligand>
        <name>NAD(+)</name>
        <dbReference type="ChEBI" id="CHEBI:57540"/>
    </ligand>
</feature>
<dbReference type="EMBL" id="FQZO01000006">
    <property type="protein sequence ID" value="SHJ60965.1"/>
    <property type="molecule type" value="Genomic_DNA"/>
</dbReference>
<evidence type="ECO:0000256" key="1">
    <source>
        <dbReference type="ARBA" id="ARBA00006642"/>
    </source>
</evidence>
<sequence length="252" mass="27817">MTNIILNGCNGKMGQTISSIISKFEDLNIVAGIDKNLESKFGYPIFQDIASVNIQYDVLLDFSRPDALESLIDYSIKNSKPLILCTTGYTPEQLKYIEYSSKKIPIFRSANMSMGVNVVSQILKAVTPLLYEDFDIEIIEKHHNEKVDAPSGTALLLADSIRSSIKEDTKIVNGRSGSSKRNHNDIGIHAIRGGNIVGDHETIFAGSGEIIEITHKALSREVFAFGALKACKFIKDKTPGLYDMSNMIKLNI</sequence>
<dbReference type="InterPro" id="IPR022664">
    <property type="entry name" value="DapB_N_CS"/>
</dbReference>
<comment type="subcellular location">
    <subcellularLocation>
        <location evidence="9">Cytoplasm</location>
    </subcellularLocation>
</comment>
<dbReference type="STRING" id="1121298.SAMN05444401_3451"/>
<comment type="function">
    <text evidence="9">Catalyzes the conversion of 4-hydroxy-tetrahydrodipicolinate (HTPA) to tetrahydrodipicolinate.</text>
</comment>
<dbReference type="InterPro" id="IPR036291">
    <property type="entry name" value="NAD(P)-bd_dom_sf"/>
</dbReference>
<comment type="catalytic activity">
    <reaction evidence="9">
        <text>(S)-2,3,4,5-tetrahydrodipicolinate + NADP(+) + H2O = (2S,4S)-4-hydroxy-2,3,4,5-tetrahydrodipicolinate + NADPH + H(+)</text>
        <dbReference type="Rhea" id="RHEA:35331"/>
        <dbReference type="ChEBI" id="CHEBI:15377"/>
        <dbReference type="ChEBI" id="CHEBI:15378"/>
        <dbReference type="ChEBI" id="CHEBI:16845"/>
        <dbReference type="ChEBI" id="CHEBI:57783"/>
        <dbReference type="ChEBI" id="CHEBI:58349"/>
        <dbReference type="ChEBI" id="CHEBI:67139"/>
        <dbReference type="EC" id="1.17.1.8"/>
    </reaction>
</comment>
<evidence type="ECO:0000256" key="7">
    <source>
        <dbReference type="ARBA" id="ARBA00023027"/>
    </source>
</evidence>
<dbReference type="FunFam" id="3.30.360.10:FF:000009">
    <property type="entry name" value="4-hydroxy-tetrahydrodipicolinate reductase"/>
    <property type="match status" value="1"/>
</dbReference>
<accession>A0A1M6KPZ4</accession>
<keyword evidence="14" id="KW-1185">Reference proteome</keyword>
<proteinExistence type="inferred from homology"/>
<dbReference type="SUPFAM" id="SSF51735">
    <property type="entry name" value="NAD(P)-binding Rossmann-fold domains"/>
    <property type="match status" value="1"/>
</dbReference>
<feature type="active site" description="Proton donor/acceptor" evidence="9">
    <location>
        <position position="142"/>
    </location>
</feature>
<feature type="domain" description="Dihydrodipicolinate reductase N-terminal" evidence="11">
    <location>
        <begin position="3"/>
        <end position="112"/>
    </location>
</feature>
<dbReference type="OrthoDB" id="9790352at2"/>
<protein>
    <recommendedName>
        <fullName evidence="9 10">4-hydroxy-tetrahydrodipicolinate reductase</fullName>
        <shortName evidence="9">HTPA reductase</shortName>
        <ecNumber evidence="9 10">1.17.1.8</ecNumber>
    </recommendedName>
</protein>
<evidence type="ECO:0000256" key="3">
    <source>
        <dbReference type="ARBA" id="ARBA00022605"/>
    </source>
</evidence>
<reference evidence="13 14" key="1">
    <citation type="submission" date="2016-11" db="EMBL/GenBank/DDBJ databases">
        <authorList>
            <person name="Jaros S."/>
            <person name="Januszkiewicz K."/>
            <person name="Wedrychowicz H."/>
        </authorList>
    </citation>
    <scope>NUCLEOTIDE SEQUENCE [LARGE SCALE GENOMIC DNA]</scope>
    <source>
        <strain evidence="13 14">DSM 21864</strain>
    </source>
</reference>
<dbReference type="Pfam" id="PF01113">
    <property type="entry name" value="DapB_N"/>
    <property type="match status" value="1"/>
</dbReference>
<feature type="binding site" evidence="9">
    <location>
        <begin position="152"/>
        <end position="153"/>
    </location>
    <ligand>
        <name>(S)-2,3,4,5-tetrahydrodipicolinate</name>
        <dbReference type="ChEBI" id="CHEBI:16845"/>
    </ligand>
</feature>
<dbReference type="GO" id="GO:0016726">
    <property type="term" value="F:oxidoreductase activity, acting on CH or CH2 groups, NAD or NADP as acceptor"/>
    <property type="evidence" value="ECO:0007669"/>
    <property type="project" value="UniProtKB-UniRule"/>
</dbReference>